<accession>A0A132B1R5</accession>
<evidence type="ECO:0000256" key="3">
    <source>
        <dbReference type="ARBA" id="ARBA00022525"/>
    </source>
</evidence>
<feature type="signal peptide" evidence="8">
    <location>
        <begin position="1"/>
        <end position="19"/>
    </location>
</feature>
<evidence type="ECO:0000256" key="7">
    <source>
        <dbReference type="SAM" id="Phobius"/>
    </source>
</evidence>
<dbReference type="GeneID" id="28817070"/>
<feature type="region of interest" description="Disordered" evidence="6">
    <location>
        <begin position="419"/>
        <end position="441"/>
    </location>
</feature>
<evidence type="ECO:0000313" key="10">
    <source>
        <dbReference type="Proteomes" id="UP000070700"/>
    </source>
</evidence>
<dbReference type="Proteomes" id="UP000070700">
    <property type="component" value="Unassembled WGS sequence"/>
</dbReference>
<dbReference type="EMBL" id="KQ947448">
    <property type="protein sequence ID" value="KUJ06312.1"/>
    <property type="molecule type" value="Genomic_DNA"/>
</dbReference>
<keyword evidence="7" id="KW-0472">Membrane</keyword>
<evidence type="ECO:0000256" key="4">
    <source>
        <dbReference type="ARBA" id="ARBA00022729"/>
    </source>
</evidence>
<dbReference type="KEGG" id="psco:LY89DRAFT_412796"/>
<reference evidence="9 10" key="1">
    <citation type="submission" date="2015-10" db="EMBL/GenBank/DDBJ databases">
        <title>Full genome of DAOMC 229536 Phialocephala scopiformis, a fungal endophyte of spruce producing the potent anti-insectan compound rugulosin.</title>
        <authorList>
            <consortium name="DOE Joint Genome Institute"/>
            <person name="Walker A.K."/>
            <person name="Frasz S.L."/>
            <person name="Seifert K.A."/>
            <person name="Miller J.D."/>
            <person name="Mondo S.J."/>
            <person name="Labutti K."/>
            <person name="Lipzen A."/>
            <person name="Dockter R."/>
            <person name="Kennedy M."/>
            <person name="Grigoriev I.V."/>
            <person name="Spatafora J.W."/>
        </authorList>
    </citation>
    <scope>NUCLEOTIDE SEQUENCE [LARGE SCALE GENOMIC DNA]</scope>
    <source>
        <strain evidence="9 10">CBS 120377</strain>
    </source>
</reference>
<dbReference type="InterPro" id="IPR051648">
    <property type="entry name" value="CWI-Assembly_Regulator"/>
</dbReference>
<gene>
    <name evidence="9" type="ORF">LY89DRAFT_412796</name>
</gene>
<dbReference type="PANTHER" id="PTHR31018">
    <property type="entry name" value="SPORULATION-SPECIFIC PROTEIN-RELATED"/>
    <property type="match status" value="1"/>
</dbReference>
<dbReference type="GO" id="GO:0009986">
    <property type="term" value="C:cell surface"/>
    <property type="evidence" value="ECO:0007669"/>
    <property type="project" value="TreeGrafter"/>
</dbReference>
<dbReference type="GO" id="GO:0031505">
    <property type="term" value="P:fungal-type cell wall organization"/>
    <property type="evidence" value="ECO:0007669"/>
    <property type="project" value="TreeGrafter"/>
</dbReference>
<dbReference type="InParanoid" id="A0A132B1R5"/>
<feature type="transmembrane region" description="Helical" evidence="7">
    <location>
        <begin position="390"/>
        <end position="411"/>
    </location>
</feature>
<proteinExistence type="predicted"/>
<evidence type="ECO:0000256" key="6">
    <source>
        <dbReference type="SAM" id="MobiDB-lite"/>
    </source>
</evidence>
<dbReference type="OrthoDB" id="3542863at2759"/>
<dbReference type="RefSeq" id="XP_018060667.1">
    <property type="nucleotide sequence ID" value="XM_018207344.1"/>
</dbReference>
<dbReference type="GO" id="GO:0005886">
    <property type="term" value="C:plasma membrane"/>
    <property type="evidence" value="ECO:0007669"/>
    <property type="project" value="TreeGrafter"/>
</dbReference>
<evidence type="ECO:0000256" key="1">
    <source>
        <dbReference type="ARBA" id="ARBA00004191"/>
    </source>
</evidence>
<comment type="subcellular location">
    <subcellularLocation>
        <location evidence="1">Secreted</location>
        <location evidence="1">Cell wall</location>
    </subcellularLocation>
</comment>
<dbReference type="PANTHER" id="PTHR31018:SF3">
    <property type="entry name" value="RECEPTOR PROTEIN-TYROSINE KINASE"/>
    <property type="match status" value="1"/>
</dbReference>
<dbReference type="Gene3D" id="3.80.20.20">
    <property type="entry name" value="Receptor L-domain"/>
    <property type="match status" value="1"/>
</dbReference>
<dbReference type="InterPro" id="IPR036941">
    <property type="entry name" value="Rcpt_L-dom_sf"/>
</dbReference>
<protein>
    <submittedName>
        <fullName evidence="9">Uncharacterized protein</fullName>
    </submittedName>
</protein>
<sequence>MILRWKRLAVPALAGVSVADNCTSTSSNGFIIDSQAAADALNSCSTVSGNVTIQGSGLTTIALNGIQIIEGNLAASGCDDLQTITAPVLSQISNNFTLFNLPLLASLEFPLLDNVNGGIYWDTLPELTDVSFGNLTAPTYGLPGTNVDGDISIASTGLSSLAFLNFTHYSNPAKIWITRNRQLDTVNLTGLSWGSNSLAIVDNGPSAQIFLPDLRSVGAITIENAGHIDVSSLSETSGSVNISNNAVDVLSVPNLTDIGGSFIVENNGLLDDISLPLLTSVHGDLTVSNNSVLHMIGDLNQLWYCEGSIDLSGDFQTVTLPSLRNIIGGFHLNSSDPDFNCTTFDKLASETSWSSSFYSCGAYVPGSPKDLAIHYQTPNNEFKLSKPVKAIIIILSVIVGLFLCALLLRLYSRKTAGRRGSLSRNRSREDGVDLDETGVTRSAEEGADALPKYRRVGEPGEVPPVYQASEDAVEAGNQNTEMASSSASVTARRRWFFWS</sequence>
<dbReference type="SUPFAM" id="SSF52058">
    <property type="entry name" value="L domain-like"/>
    <property type="match status" value="2"/>
</dbReference>
<dbReference type="STRING" id="149040.A0A132B1R5"/>
<keyword evidence="2" id="KW-0134">Cell wall</keyword>
<keyword evidence="4 8" id="KW-0732">Signal</keyword>
<keyword evidence="7" id="KW-1133">Transmembrane helix</keyword>
<name>A0A132B1R5_MOLSC</name>
<keyword evidence="3" id="KW-0964">Secreted</keyword>
<dbReference type="AlphaFoldDB" id="A0A132B1R5"/>
<evidence type="ECO:0000256" key="8">
    <source>
        <dbReference type="SAM" id="SignalP"/>
    </source>
</evidence>
<evidence type="ECO:0000313" key="9">
    <source>
        <dbReference type="EMBL" id="KUJ06312.1"/>
    </source>
</evidence>
<dbReference type="GO" id="GO:0009277">
    <property type="term" value="C:fungal-type cell wall"/>
    <property type="evidence" value="ECO:0007669"/>
    <property type="project" value="TreeGrafter"/>
</dbReference>
<keyword evidence="7" id="KW-0812">Transmembrane</keyword>
<organism evidence="9 10">
    <name type="scientific">Mollisia scopiformis</name>
    <name type="common">Conifer needle endophyte fungus</name>
    <name type="synonym">Phialocephala scopiformis</name>
    <dbReference type="NCBI Taxonomy" id="149040"/>
    <lineage>
        <taxon>Eukaryota</taxon>
        <taxon>Fungi</taxon>
        <taxon>Dikarya</taxon>
        <taxon>Ascomycota</taxon>
        <taxon>Pezizomycotina</taxon>
        <taxon>Leotiomycetes</taxon>
        <taxon>Helotiales</taxon>
        <taxon>Mollisiaceae</taxon>
        <taxon>Mollisia</taxon>
    </lineage>
</organism>
<evidence type="ECO:0000256" key="2">
    <source>
        <dbReference type="ARBA" id="ARBA00022512"/>
    </source>
</evidence>
<keyword evidence="10" id="KW-1185">Reference proteome</keyword>
<feature type="chain" id="PRO_5007287755" evidence="8">
    <location>
        <begin position="20"/>
        <end position="499"/>
    </location>
</feature>
<evidence type="ECO:0000256" key="5">
    <source>
        <dbReference type="ARBA" id="ARBA00023180"/>
    </source>
</evidence>
<keyword evidence="5" id="KW-0325">Glycoprotein</keyword>